<protein>
    <submittedName>
        <fullName evidence="7">NADH dehydrogenase</fullName>
    </submittedName>
</protein>
<dbReference type="Pfam" id="PF07992">
    <property type="entry name" value="Pyr_redox_2"/>
    <property type="match status" value="1"/>
</dbReference>
<dbReference type="Gene3D" id="3.50.50.100">
    <property type="match status" value="1"/>
</dbReference>
<dbReference type="InterPro" id="IPR036188">
    <property type="entry name" value="FAD/NAD-bd_sf"/>
</dbReference>
<dbReference type="AlphaFoldDB" id="A0A9P7AY96"/>
<reference evidence="7" key="1">
    <citation type="submission" date="2019-07" db="EMBL/GenBank/DDBJ databases">
        <title>Hyphodiscus hymeniophilus genome sequencing and assembly.</title>
        <authorList>
            <person name="Kramer G."/>
            <person name="Nodwell J."/>
        </authorList>
    </citation>
    <scope>NUCLEOTIDE SEQUENCE</scope>
    <source>
        <strain evidence="7">ATCC 34498</strain>
    </source>
</reference>
<keyword evidence="4" id="KW-0560">Oxidoreductase</keyword>
<keyword evidence="8" id="KW-1185">Reference proteome</keyword>
<dbReference type="GO" id="GO:0005739">
    <property type="term" value="C:mitochondrion"/>
    <property type="evidence" value="ECO:0007669"/>
    <property type="project" value="TreeGrafter"/>
</dbReference>
<evidence type="ECO:0000256" key="1">
    <source>
        <dbReference type="ARBA" id="ARBA00005272"/>
    </source>
</evidence>
<evidence type="ECO:0000313" key="7">
    <source>
        <dbReference type="EMBL" id="KAG0650022.1"/>
    </source>
</evidence>
<proteinExistence type="inferred from homology"/>
<evidence type="ECO:0000313" key="8">
    <source>
        <dbReference type="Proteomes" id="UP000785200"/>
    </source>
</evidence>
<keyword evidence="2" id="KW-0285">Flavoprotein</keyword>
<accession>A0A9P7AY96</accession>
<evidence type="ECO:0000256" key="4">
    <source>
        <dbReference type="ARBA" id="ARBA00023002"/>
    </source>
</evidence>
<dbReference type="InterPro" id="IPR023753">
    <property type="entry name" value="FAD/NAD-binding_dom"/>
</dbReference>
<comment type="similarity">
    <text evidence="1">Belongs to the NADH dehydrogenase family.</text>
</comment>
<evidence type="ECO:0000256" key="3">
    <source>
        <dbReference type="ARBA" id="ARBA00022827"/>
    </source>
</evidence>
<evidence type="ECO:0000259" key="6">
    <source>
        <dbReference type="Pfam" id="PF07992"/>
    </source>
</evidence>
<dbReference type="EMBL" id="VNKQ01000007">
    <property type="protein sequence ID" value="KAG0650022.1"/>
    <property type="molecule type" value="Genomic_DNA"/>
</dbReference>
<keyword evidence="3" id="KW-0274">FAD</keyword>
<dbReference type="GO" id="GO:0003954">
    <property type="term" value="F:NADH dehydrogenase activity"/>
    <property type="evidence" value="ECO:0007669"/>
    <property type="project" value="InterPro"/>
</dbReference>
<dbReference type="Proteomes" id="UP000785200">
    <property type="component" value="Unassembled WGS sequence"/>
</dbReference>
<comment type="caution">
    <text evidence="7">The sequence shown here is derived from an EMBL/GenBank/DDBJ whole genome shotgun (WGS) entry which is preliminary data.</text>
</comment>
<organism evidence="7 8">
    <name type="scientific">Hyphodiscus hymeniophilus</name>
    <dbReference type="NCBI Taxonomy" id="353542"/>
    <lineage>
        <taxon>Eukaryota</taxon>
        <taxon>Fungi</taxon>
        <taxon>Dikarya</taxon>
        <taxon>Ascomycota</taxon>
        <taxon>Pezizomycotina</taxon>
        <taxon>Leotiomycetes</taxon>
        <taxon>Helotiales</taxon>
        <taxon>Hyphodiscaceae</taxon>
        <taxon>Hyphodiscus</taxon>
    </lineage>
</organism>
<dbReference type="PANTHER" id="PTHR43706">
    <property type="entry name" value="NADH DEHYDROGENASE"/>
    <property type="match status" value="1"/>
</dbReference>
<dbReference type="PANTHER" id="PTHR43706:SF17">
    <property type="entry name" value="NADH DEHYDROGENASE (EUROFUNG)"/>
    <property type="match status" value="1"/>
</dbReference>
<feature type="domain" description="FAD/NAD(P)-binding" evidence="6">
    <location>
        <begin position="7"/>
        <end position="335"/>
    </location>
</feature>
<gene>
    <name evidence="7" type="ORF">D0Z07_3716</name>
</gene>
<evidence type="ECO:0000256" key="5">
    <source>
        <dbReference type="ARBA" id="ARBA00023027"/>
    </source>
</evidence>
<keyword evidence="5" id="KW-0520">NAD</keyword>
<evidence type="ECO:0000256" key="2">
    <source>
        <dbReference type="ARBA" id="ARBA00022630"/>
    </source>
</evidence>
<name>A0A9P7AY96_9HELO</name>
<sequence length="401" mass="44029">MSKSKQSIVIIGSGWAGSTLSGSLDETRYSITVISPETTTPYTPLLASAACGLYDFSLVETPIRRTGKKLKFIKAVVKDIDFKTKTLHCTPAFPDKGSLPVGTFELGYDIVVIAPGCVNQTFGTPGVAENAFFLRTVKDAMSVAEKVRNCFEKASIPGLTDQQQRELLHFVIVGAGPTGVEVSSELSDLCDGSYARLYPHLRGKVTIAVHDVAENVLSGFDTKLQEYAMASFSKRNVEVLTASHIERVEQDCLYTKEKGRIAAGLVIWATGNKCSPLVESLPVKKTPRNPRILTDDFMRVYDSSSNLVDSAYALGDAADVEDARLPTTAEVACQKANYLAQSLNRGFYEPFKYRQAALVAYLGQNDGVISGKKDYSGSQAWIAWRSKNFLWTRTWRQKVLM</sequence>
<dbReference type="InterPro" id="IPR045024">
    <property type="entry name" value="NDH-2"/>
</dbReference>
<dbReference type="OrthoDB" id="3244603at2759"/>
<dbReference type="SUPFAM" id="SSF51905">
    <property type="entry name" value="FAD/NAD(P)-binding domain"/>
    <property type="match status" value="2"/>
</dbReference>
<dbReference type="PRINTS" id="PR00368">
    <property type="entry name" value="FADPNR"/>
</dbReference>